<sequence length="78" mass="8369">MPAPPTGTPLPLPTETPAPQPTDTPAAQNNAVTYTVKQGDSCWGIATRFNISVDDLIRRNNLAADCLIRPGQELVITR</sequence>
<feature type="compositionally biased region" description="Pro residues" evidence="1">
    <location>
        <begin position="1"/>
        <end position="22"/>
    </location>
</feature>
<dbReference type="InterPro" id="IPR036779">
    <property type="entry name" value="LysM_dom_sf"/>
</dbReference>
<evidence type="ECO:0000259" key="2">
    <source>
        <dbReference type="PROSITE" id="PS51782"/>
    </source>
</evidence>
<dbReference type="PROSITE" id="PS51782">
    <property type="entry name" value="LYSM"/>
    <property type="match status" value="1"/>
</dbReference>
<dbReference type="Pfam" id="PF01476">
    <property type="entry name" value="LysM"/>
    <property type="match status" value="1"/>
</dbReference>
<proteinExistence type="predicted"/>
<dbReference type="Proteomes" id="UP000230790">
    <property type="component" value="Unassembled WGS sequence"/>
</dbReference>
<reference evidence="3 4" key="1">
    <citation type="submission" date="2017-11" db="EMBL/GenBank/DDBJ databases">
        <title>Evolution of Phototrophy in the Chloroflexi Phylum Driven by Horizontal Gene Transfer.</title>
        <authorList>
            <person name="Ward L.M."/>
            <person name="Hemp J."/>
            <person name="Shih P.M."/>
            <person name="Mcglynn S.E."/>
            <person name="Fischer W."/>
        </authorList>
    </citation>
    <scope>NUCLEOTIDE SEQUENCE [LARGE SCALE GENOMIC DNA]</scope>
    <source>
        <strain evidence="3">JP3_7</strain>
    </source>
</reference>
<protein>
    <recommendedName>
        <fullName evidence="2">LysM domain-containing protein</fullName>
    </recommendedName>
</protein>
<evidence type="ECO:0000313" key="4">
    <source>
        <dbReference type="Proteomes" id="UP000230790"/>
    </source>
</evidence>
<gene>
    <name evidence="3" type="ORF">CUN48_03910</name>
</gene>
<dbReference type="EMBL" id="PGTN01000016">
    <property type="protein sequence ID" value="PJF48388.1"/>
    <property type="molecule type" value="Genomic_DNA"/>
</dbReference>
<dbReference type="SUPFAM" id="SSF54106">
    <property type="entry name" value="LysM domain"/>
    <property type="match status" value="1"/>
</dbReference>
<feature type="region of interest" description="Disordered" evidence="1">
    <location>
        <begin position="1"/>
        <end position="27"/>
    </location>
</feature>
<accession>A0A2M8QF50</accession>
<dbReference type="CDD" id="cd00118">
    <property type="entry name" value="LysM"/>
    <property type="match status" value="1"/>
</dbReference>
<comment type="caution">
    <text evidence="3">The sequence shown here is derived from an EMBL/GenBank/DDBJ whole genome shotgun (WGS) entry which is preliminary data.</text>
</comment>
<evidence type="ECO:0000256" key="1">
    <source>
        <dbReference type="SAM" id="MobiDB-lite"/>
    </source>
</evidence>
<dbReference type="Gene3D" id="3.10.350.10">
    <property type="entry name" value="LysM domain"/>
    <property type="match status" value="1"/>
</dbReference>
<dbReference type="InterPro" id="IPR018392">
    <property type="entry name" value="LysM"/>
</dbReference>
<organism evidence="3 4">
    <name type="scientific">Candidatus Thermofonsia Clade 3 bacterium</name>
    <dbReference type="NCBI Taxonomy" id="2364212"/>
    <lineage>
        <taxon>Bacteria</taxon>
        <taxon>Bacillati</taxon>
        <taxon>Chloroflexota</taxon>
        <taxon>Candidatus Thermofontia</taxon>
        <taxon>Candidatus Thermofonsia Clade 3</taxon>
    </lineage>
</organism>
<dbReference type="AlphaFoldDB" id="A0A2M8QF50"/>
<evidence type="ECO:0000313" key="3">
    <source>
        <dbReference type="EMBL" id="PJF48388.1"/>
    </source>
</evidence>
<feature type="domain" description="LysM" evidence="2">
    <location>
        <begin position="32"/>
        <end position="76"/>
    </location>
</feature>
<name>A0A2M8QF50_9CHLR</name>
<dbReference type="SMART" id="SM00257">
    <property type="entry name" value="LysM"/>
    <property type="match status" value="1"/>
</dbReference>